<feature type="transmembrane region" description="Helical" evidence="7">
    <location>
        <begin position="385"/>
        <end position="407"/>
    </location>
</feature>
<dbReference type="SMART" id="SM00409">
    <property type="entry name" value="IG"/>
    <property type="match status" value="1"/>
</dbReference>
<evidence type="ECO:0000256" key="6">
    <source>
        <dbReference type="SAM" id="MobiDB-lite"/>
    </source>
</evidence>
<dbReference type="KEGG" id="goe:108864560"/>
<evidence type="ECO:0000256" key="5">
    <source>
        <dbReference type="ARBA" id="ARBA00023180"/>
    </source>
</evidence>
<dbReference type="SMART" id="SM00408">
    <property type="entry name" value="IGc2"/>
    <property type="match status" value="1"/>
</dbReference>
<keyword evidence="3" id="KW-0677">Repeat</keyword>
<keyword evidence="10" id="KW-1185">Reference proteome</keyword>
<dbReference type="InterPro" id="IPR003591">
    <property type="entry name" value="Leu-rich_rpt_typical-subtyp"/>
</dbReference>
<organism evidence="10 11">
    <name type="scientific">Galendromus occidentalis</name>
    <name type="common">western predatory mite</name>
    <dbReference type="NCBI Taxonomy" id="34638"/>
    <lineage>
        <taxon>Eukaryota</taxon>
        <taxon>Metazoa</taxon>
        <taxon>Ecdysozoa</taxon>
        <taxon>Arthropoda</taxon>
        <taxon>Chelicerata</taxon>
        <taxon>Arachnida</taxon>
        <taxon>Acari</taxon>
        <taxon>Parasitiformes</taxon>
        <taxon>Mesostigmata</taxon>
        <taxon>Gamasina</taxon>
        <taxon>Phytoseioidea</taxon>
        <taxon>Phytoseiidae</taxon>
        <taxon>Typhlodrominae</taxon>
        <taxon>Galendromus</taxon>
    </lineage>
</organism>
<dbReference type="InterPro" id="IPR036179">
    <property type="entry name" value="Ig-like_dom_sf"/>
</dbReference>
<dbReference type="InterPro" id="IPR000483">
    <property type="entry name" value="Cys-rich_flank_reg_C"/>
</dbReference>
<evidence type="ECO:0000256" key="8">
    <source>
        <dbReference type="SAM" id="SignalP"/>
    </source>
</evidence>
<dbReference type="InterPro" id="IPR001611">
    <property type="entry name" value="Leu-rich_rpt"/>
</dbReference>
<dbReference type="Gene3D" id="2.60.40.10">
    <property type="entry name" value="Immunoglobulins"/>
    <property type="match status" value="1"/>
</dbReference>
<dbReference type="Pfam" id="PF07679">
    <property type="entry name" value="I-set"/>
    <property type="match status" value="1"/>
</dbReference>
<dbReference type="InterPro" id="IPR032675">
    <property type="entry name" value="LRR_dom_sf"/>
</dbReference>
<dbReference type="Pfam" id="PF00560">
    <property type="entry name" value="LRR_1"/>
    <property type="match status" value="1"/>
</dbReference>
<feature type="compositionally biased region" description="Basic and acidic residues" evidence="6">
    <location>
        <begin position="560"/>
        <end position="569"/>
    </location>
</feature>
<dbReference type="InterPro" id="IPR007110">
    <property type="entry name" value="Ig-like_dom"/>
</dbReference>
<feature type="region of interest" description="Disordered" evidence="6">
    <location>
        <begin position="557"/>
        <end position="595"/>
    </location>
</feature>
<dbReference type="GeneID" id="108864560"/>
<dbReference type="InterPro" id="IPR003598">
    <property type="entry name" value="Ig_sub2"/>
</dbReference>
<evidence type="ECO:0000313" key="10">
    <source>
        <dbReference type="Proteomes" id="UP000694867"/>
    </source>
</evidence>
<accession>A0AAJ7WIC6</accession>
<dbReference type="InterPro" id="IPR003599">
    <property type="entry name" value="Ig_sub"/>
</dbReference>
<dbReference type="PANTHER" id="PTHR24366">
    <property type="entry name" value="IG(IMMUNOGLOBULIN) AND LRR(LEUCINE RICH REPEAT) DOMAINS"/>
    <property type="match status" value="1"/>
</dbReference>
<name>A0AAJ7WIC6_9ACAR</name>
<evidence type="ECO:0000256" key="1">
    <source>
        <dbReference type="ARBA" id="ARBA00022614"/>
    </source>
</evidence>
<keyword evidence="7" id="KW-0472">Membrane</keyword>
<dbReference type="PROSITE" id="PS51450">
    <property type="entry name" value="LRR"/>
    <property type="match status" value="2"/>
</dbReference>
<gene>
    <name evidence="11" type="primary">LOC108864560</name>
</gene>
<dbReference type="SUPFAM" id="SSF52058">
    <property type="entry name" value="L domain-like"/>
    <property type="match status" value="1"/>
</dbReference>
<keyword evidence="5" id="KW-0325">Glycoprotein</keyword>
<evidence type="ECO:0000256" key="2">
    <source>
        <dbReference type="ARBA" id="ARBA00022729"/>
    </source>
</evidence>
<dbReference type="PANTHER" id="PTHR24366:SF140">
    <property type="entry name" value="IP22191P"/>
    <property type="match status" value="1"/>
</dbReference>
<keyword evidence="7" id="KW-0812">Transmembrane</keyword>
<dbReference type="Pfam" id="PF13855">
    <property type="entry name" value="LRR_8"/>
    <property type="match status" value="1"/>
</dbReference>
<dbReference type="FunFam" id="3.80.10.10:FF:000082">
    <property type="entry name" value="Leucine-rich repeat-containing 24"/>
    <property type="match status" value="1"/>
</dbReference>
<dbReference type="AlphaFoldDB" id="A0AAJ7WIC6"/>
<feature type="signal peptide" evidence="8">
    <location>
        <begin position="1"/>
        <end position="26"/>
    </location>
</feature>
<keyword evidence="4" id="KW-1015">Disulfide bond</keyword>
<reference evidence="11" key="1">
    <citation type="submission" date="2025-08" db="UniProtKB">
        <authorList>
            <consortium name="RefSeq"/>
        </authorList>
    </citation>
    <scope>IDENTIFICATION</scope>
</reference>
<evidence type="ECO:0000313" key="11">
    <source>
        <dbReference type="RefSeq" id="XP_028968055.1"/>
    </source>
</evidence>
<dbReference type="Gene3D" id="3.80.10.10">
    <property type="entry name" value="Ribonuclease Inhibitor"/>
    <property type="match status" value="2"/>
</dbReference>
<evidence type="ECO:0000259" key="9">
    <source>
        <dbReference type="PROSITE" id="PS50835"/>
    </source>
</evidence>
<protein>
    <submittedName>
        <fullName evidence="11">Leucine-rich repeat-containing protein 4C-like</fullName>
    </submittedName>
</protein>
<dbReference type="RefSeq" id="XP_028968055.1">
    <property type="nucleotide sequence ID" value="XM_029112222.1"/>
</dbReference>
<dbReference type="PROSITE" id="PS50835">
    <property type="entry name" value="IG_LIKE"/>
    <property type="match status" value="1"/>
</dbReference>
<feature type="compositionally biased region" description="Basic and acidic residues" evidence="6">
    <location>
        <begin position="583"/>
        <end position="595"/>
    </location>
</feature>
<evidence type="ECO:0000256" key="7">
    <source>
        <dbReference type="SAM" id="Phobius"/>
    </source>
</evidence>
<feature type="chain" id="PRO_5042585208" evidence="8">
    <location>
        <begin position="27"/>
        <end position="595"/>
    </location>
</feature>
<keyword evidence="7" id="KW-1133">Transmembrane helix</keyword>
<dbReference type="SMART" id="SM00369">
    <property type="entry name" value="LRR_TYP"/>
    <property type="match status" value="4"/>
</dbReference>
<dbReference type="InterPro" id="IPR013098">
    <property type="entry name" value="Ig_I-set"/>
</dbReference>
<proteinExistence type="predicted"/>
<dbReference type="Proteomes" id="UP000694867">
    <property type="component" value="Unplaced"/>
</dbReference>
<evidence type="ECO:0000256" key="4">
    <source>
        <dbReference type="ARBA" id="ARBA00023157"/>
    </source>
</evidence>
<keyword evidence="1" id="KW-0433">Leucine-rich repeat</keyword>
<feature type="domain" description="Ig-like" evidence="9">
    <location>
        <begin position="271"/>
        <end position="370"/>
    </location>
</feature>
<keyword evidence="2 8" id="KW-0732">Signal</keyword>
<sequence>MPGGSPRRAVVLFVLTLMMLFVPSSAQLEGCFKDCICNWSGGKRTVNCAHARLTDLPSGLSRDTQVVNISENSIGSISARAFHSRGYINLQRIFASRCGLVEIADDAFHLLNNLVELDLSSNLLTQVPSRALSDCSGLRRLSLSHNPIKVLRDDSFVGLSRLATLELNDCELQSIESFAFRGLSSLEFLRLARNSLEKIPSDSLVEHLQPHLYELNLQDNPWLCDCGIRSLRTWMIKNNIPLSVSPKCARPARLQGISWNALTIDDFACEPKIMHADFTISAKEADNVTLQCEAECRSPASIGWHFRNRIIHNMTLMSFGRQFYVIREESSPGSKTNSLTIINVMSKDEGIYTCVVSNRAGNATKSIKLTVQPRDDFWELTLTELMGVVVVLTVLIIVLICAVHMVVQQYARFCEQRDASATDLNIKYQSELTPRSPSLVDKKVSLMDRGSARFKKVLAVSKKDNHFVVDLLGGSPEVQNKCGECCHGNCSEEHFTRIEPLLEGYPQTPRSGLGVPSDHLVSAVASELEHRITQRILSHQLSSLMISQFPLGEPSNGGECFRKNDRRPQMTDVKYSPDEGLGEEEKEHCDDASVR</sequence>
<evidence type="ECO:0000256" key="3">
    <source>
        <dbReference type="ARBA" id="ARBA00022737"/>
    </source>
</evidence>
<dbReference type="InterPro" id="IPR013783">
    <property type="entry name" value="Ig-like_fold"/>
</dbReference>
<dbReference type="SUPFAM" id="SSF48726">
    <property type="entry name" value="Immunoglobulin"/>
    <property type="match status" value="1"/>
</dbReference>
<dbReference type="SMART" id="SM00082">
    <property type="entry name" value="LRRCT"/>
    <property type="match status" value="1"/>
</dbReference>